<proteinExistence type="predicted"/>
<dbReference type="Pfam" id="PF15497">
    <property type="entry name" value="SNAPC5"/>
    <property type="match status" value="1"/>
</dbReference>
<dbReference type="InParanoid" id="A0A7M7MYZ8"/>
<dbReference type="GeneID" id="105439677"/>
<dbReference type="GO" id="GO:0006366">
    <property type="term" value="P:transcription by RNA polymerase II"/>
    <property type="evidence" value="ECO:0007669"/>
    <property type="project" value="InterPro"/>
</dbReference>
<keyword evidence="3" id="KW-1185">Reference proteome</keyword>
<reference evidence="3" key="1">
    <citation type="submission" date="2015-02" db="EMBL/GenBank/DDBJ databases">
        <title>Genome sequencing for Strongylocentrotus purpuratus.</title>
        <authorList>
            <person name="Murali S."/>
            <person name="Liu Y."/>
            <person name="Vee V."/>
            <person name="English A."/>
            <person name="Wang M."/>
            <person name="Skinner E."/>
            <person name="Han Y."/>
            <person name="Muzny D.M."/>
            <person name="Worley K.C."/>
            <person name="Gibbs R.A."/>
        </authorList>
    </citation>
    <scope>NUCLEOTIDE SEQUENCE</scope>
</reference>
<accession>A0A7M7MYZ8</accession>
<dbReference type="GeneID" id="115919333"/>
<name>A0A7M7MYZ8_STRPU</name>
<sequence length="152" mass="18178">MLAKLKVLRQEDKALQEIETKLRAQLNRLKQEERVLRRQMRKTHERSLSEDDQEVTKDSEPHMDDEIINQEPLQDLNERATSILQMCQAQYIEEKMDTEEEEDEGEEEENDIDEENEYDNEGGVEDEIGAEYKKLFKEMRAEVDYEDDFEDC</sequence>
<dbReference type="OMA" id="NMITEQA"/>
<reference evidence="2" key="2">
    <citation type="submission" date="2021-01" db="UniProtKB">
        <authorList>
            <consortium name="EnsemblMetazoa"/>
        </authorList>
    </citation>
    <scope>IDENTIFICATION</scope>
</reference>
<dbReference type="RefSeq" id="XP_011667215.1">
    <property type="nucleotide sequence ID" value="XM_011668913.2"/>
</dbReference>
<dbReference type="OrthoDB" id="10114169at2759"/>
<dbReference type="Proteomes" id="UP000007110">
    <property type="component" value="Unassembled WGS sequence"/>
</dbReference>
<feature type="compositionally biased region" description="Basic and acidic residues" evidence="1">
    <location>
        <begin position="45"/>
        <end position="65"/>
    </location>
</feature>
<organism evidence="2 3">
    <name type="scientific">Strongylocentrotus purpuratus</name>
    <name type="common">Purple sea urchin</name>
    <dbReference type="NCBI Taxonomy" id="7668"/>
    <lineage>
        <taxon>Eukaryota</taxon>
        <taxon>Metazoa</taxon>
        <taxon>Echinodermata</taxon>
        <taxon>Eleutherozoa</taxon>
        <taxon>Echinozoa</taxon>
        <taxon>Echinoidea</taxon>
        <taxon>Euechinoidea</taxon>
        <taxon>Echinacea</taxon>
        <taxon>Camarodonta</taxon>
        <taxon>Echinidea</taxon>
        <taxon>Strongylocentrotidae</taxon>
        <taxon>Strongylocentrotus</taxon>
    </lineage>
</organism>
<dbReference type="KEGG" id="spu:105439677"/>
<dbReference type="EnsemblMetazoa" id="XM_030972838">
    <property type="protein sequence ID" value="XP_030828698"/>
    <property type="gene ID" value="LOC115919333"/>
</dbReference>
<feature type="region of interest" description="Disordered" evidence="1">
    <location>
        <begin position="37"/>
        <end position="74"/>
    </location>
</feature>
<dbReference type="KEGG" id="spu:115919333"/>
<dbReference type="GO" id="GO:0005634">
    <property type="term" value="C:nucleus"/>
    <property type="evidence" value="ECO:0007669"/>
    <property type="project" value="InterPro"/>
</dbReference>
<evidence type="ECO:0000256" key="1">
    <source>
        <dbReference type="SAM" id="MobiDB-lite"/>
    </source>
</evidence>
<dbReference type="EnsemblMetazoa" id="XM_011668913">
    <property type="protein sequence ID" value="XP_011667215"/>
    <property type="gene ID" value="LOC105439677"/>
</dbReference>
<evidence type="ECO:0000313" key="3">
    <source>
        <dbReference type="Proteomes" id="UP000007110"/>
    </source>
</evidence>
<dbReference type="InterPro" id="IPR029138">
    <property type="entry name" value="SNAPC5"/>
</dbReference>
<feature type="region of interest" description="Disordered" evidence="1">
    <location>
        <begin position="93"/>
        <end position="129"/>
    </location>
</feature>
<evidence type="ECO:0000313" key="2">
    <source>
        <dbReference type="EnsemblMetazoa" id="XP_030828698"/>
    </source>
</evidence>
<dbReference type="AlphaFoldDB" id="A0A7M7MYZ8"/>
<dbReference type="RefSeq" id="XP_030828698.1">
    <property type="nucleotide sequence ID" value="XM_030972838.1"/>
</dbReference>
<dbReference type="GO" id="GO:0006384">
    <property type="term" value="P:transcription initiation at RNA polymerase III promoter"/>
    <property type="evidence" value="ECO:0007669"/>
    <property type="project" value="InterPro"/>
</dbReference>
<feature type="compositionally biased region" description="Acidic residues" evidence="1">
    <location>
        <begin position="96"/>
        <end position="129"/>
    </location>
</feature>
<protein>
    <submittedName>
        <fullName evidence="2">Uncharacterized protein</fullName>
    </submittedName>
</protein>